<dbReference type="SMART" id="SM00339">
    <property type="entry name" value="FH"/>
    <property type="match status" value="1"/>
</dbReference>
<keyword evidence="1 2" id="KW-0238">DNA-binding</keyword>
<feature type="compositionally biased region" description="Low complexity" evidence="3">
    <location>
        <begin position="117"/>
        <end position="145"/>
    </location>
</feature>
<feature type="compositionally biased region" description="Low complexity" evidence="3">
    <location>
        <begin position="152"/>
        <end position="163"/>
    </location>
</feature>
<dbReference type="GO" id="GO:0000978">
    <property type="term" value="F:RNA polymerase II cis-regulatory region sequence-specific DNA binding"/>
    <property type="evidence" value="ECO:0007669"/>
    <property type="project" value="TreeGrafter"/>
</dbReference>
<evidence type="ECO:0000256" key="3">
    <source>
        <dbReference type="SAM" id="MobiDB-lite"/>
    </source>
</evidence>
<evidence type="ECO:0000256" key="1">
    <source>
        <dbReference type="ARBA" id="ARBA00023125"/>
    </source>
</evidence>
<accession>A0A9N8YXY5</accession>
<feature type="compositionally biased region" description="Polar residues" evidence="3">
    <location>
        <begin position="47"/>
        <end position="57"/>
    </location>
</feature>
<gene>
    <name evidence="5" type="ORF">ALEPTO_LOCUS1475</name>
</gene>
<dbReference type="OrthoDB" id="5954824at2759"/>
<evidence type="ECO:0000313" key="6">
    <source>
        <dbReference type="Proteomes" id="UP000789508"/>
    </source>
</evidence>
<dbReference type="PANTHER" id="PTHR11829:SF343">
    <property type="entry name" value="FORK-HEAD DOMAIN-CONTAINING PROTEIN"/>
    <property type="match status" value="1"/>
</dbReference>
<dbReference type="GO" id="GO:0005634">
    <property type="term" value="C:nucleus"/>
    <property type="evidence" value="ECO:0007669"/>
    <property type="project" value="UniProtKB-SubCell"/>
</dbReference>
<dbReference type="PANTHER" id="PTHR11829">
    <property type="entry name" value="FORKHEAD BOX PROTEIN"/>
    <property type="match status" value="1"/>
</dbReference>
<comment type="caution">
    <text evidence="5">The sequence shown here is derived from an EMBL/GenBank/DDBJ whole genome shotgun (WGS) entry which is preliminary data.</text>
</comment>
<proteinExistence type="predicted"/>
<dbReference type="GO" id="GO:0000981">
    <property type="term" value="F:DNA-binding transcription factor activity, RNA polymerase II-specific"/>
    <property type="evidence" value="ECO:0007669"/>
    <property type="project" value="TreeGrafter"/>
</dbReference>
<dbReference type="PROSITE" id="PS50039">
    <property type="entry name" value="FORK_HEAD_3"/>
    <property type="match status" value="1"/>
</dbReference>
<feature type="compositionally biased region" description="Polar residues" evidence="3">
    <location>
        <begin position="180"/>
        <end position="202"/>
    </location>
</feature>
<keyword evidence="2" id="KW-0539">Nucleus</keyword>
<dbReference type="EMBL" id="CAJVPS010000164">
    <property type="protein sequence ID" value="CAG8459798.1"/>
    <property type="molecule type" value="Genomic_DNA"/>
</dbReference>
<dbReference type="AlphaFoldDB" id="A0A9N8YXY5"/>
<evidence type="ECO:0000256" key="2">
    <source>
        <dbReference type="PROSITE-ProRule" id="PRU00089"/>
    </source>
</evidence>
<dbReference type="Pfam" id="PF00250">
    <property type="entry name" value="Forkhead"/>
    <property type="match status" value="1"/>
</dbReference>
<dbReference type="InterPro" id="IPR050211">
    <property type="entry name" value="FOX_domain-containing"/>
</dbReference>
<feature type="region of interest" description="Disordered" evidence="3">
    <location>
        <begin position="335"/>
        <end position="367"/>
    </location>
</feature>
<feature type="region of interest" description="Disordered" evidence="3">
    <location>
        <begin position="454"/>
        <end position="505"/>
    </location>
</feature>
<dbReference type="CDD" id="cd00059">
    <property type="entry name" value="FH_FOX"/>
    <property type="match status" value="1"/>
</dbReference>
<protein>
    <submittedName>
        <fullName evidence="5">2056_t:CDS:1</fullName>
    </submittedName>
</protein>
<reference evidence="5" key="1">
    <citation type="submission" date="2021-06" db="EMBL/GenBank/DDBJ databases">
        <authorList>
            <person name="Kallberg Y."/>
            <person name="Tangrot J."/>
            <person name="Rosling A."/>
        </authorList>
    </citation>
    <scope>NUCLEOTIDE SEQUENCE</scope>
    <source>
        <strain evidence="5">FL130A</strain>
    </source>
</reference>
<sequence length="544" mass="59782">MAMMTPPIQPSIILPSVKHILSPTHSVTTSSSQNPLHIERYSTTTIPTFSSINTQDTSYPSSHIPSPVSSHKPPDNTGSPNNYHYYQPSPFSTPYQSISNTNVNTSPITPAHPTPRRPTQSPPQLSASSPSVSSSTMYPSQPSPSKMIYGNSNSPLSSGSKSSFKQDIGSSSKQPPPQDDNGNNSSSRSFPHQRNNTSQSIISEPFVTVTPELNNRPPRRRRRPPYSYSSLIAQAILDSPERRLTLREVYQWIMERYPQLYKADDTGWQNTIRHNLSLNKCFKKVPRSDTDLVGHTTTNSSTTNTSSTGKGKGGYWTIDPEYMSAYHDGVFARGGVQKRRPGEGSSSIHGVSNAADDDSCGSDSAPGDSMAGRLVEITTNGINSMIGFSQNNSNEQFVFRIGLTDVNKHSIPTPPYIGNGNDSSIVTTSPMIKTEESNFDSSLQKRLLSSPESCLSFKSNKRRKSNETNDEIIKDRSNQSPLLYYPRSPHHQHLHPDASSSVTRNSACSLNYRGHLEDKMPFSLSAPSSSTTINPSIKIRDLLN</sequence>
<dbReference type="GO" id="GO:0030154">
    <property type="term" value="P:cell differentiation"/>
    <property type="evidence" value="ECO:0007669"/>
    <property type="project" value="TreeGrafter"/>
</dbReference>
<organism evidence="5 6">
    <name type="scientific">Ambispora leptoticha</name>
    <dbReference type="NCBI Taxonomy" id="144679"/>
    <lineage>
        <taxon>Eukaryota</taxon>
        <taxon>Fungi</taxon>
        <taxon>Fungi incertae sedis</taxon>
        <taxon>Mucoromycota</taxon>
        <taxon>Glomeromycotina</taxon>
        <taxon>Glomeromycetes</taxon>
        <taxon>Archaeosporales</taxon>
        <taxon>Ambisporaceae</taxon>
        <taxon>Ambispora</taxon>
    </lineage>
</organism>
<dbReference type="InterPro" id="IPR036388">
    <property type="entry name" value="WH-like_DNA-bd_sf"/>
</dbReference>
<dbReference type="GO" id="GO:0009653">
    <property type="term" value="P:anatomical structure morphogenesis"/>
    <property type="evidence" value="ECO:0007669"/>
    <property type="project" value="TreeGrafter"/>
</dbReference>
<evidence type="ECO:0000313" key="5">
    <source>
        <dbReference type="EMBL" id="CAG8459798.1"/>
    </source>
</evidence>
<dbReference type="Proteomes" id="UP000789508">
    <property type="component" value="Unassembled WGS sequence"/>
</dbReference>
<dbReference type="InterPro" id="IPR001766">
    <property type="entry name" value="Fork_head_dom"/>
</dbReference>
<dbReference type="InterPro" id="IPR018122">
    <property type="entry name" value="TF_fork_head_CS_1"/>
</dbReference>
<feature type="region of interest" description="Disordered" evidence="3">
    <location>
        <begin position="47"/>
        <end position="226"/>
    </location>
</feature>
<evidence type="ECO:0000259" key="4">
    <source>
        <dbReference type="PROSITE" id="PS50039"/>
    </source>
</evidence>
<feature type="region of interest" description="Disordered" evidence="3">
    <location>
        <begin position="293"/>
        <end position="312"/>
    </location>
</feature>
<dbReference type="InterPro" id="IPR036390">
    <property type="entry name" value="WH_DNA-bd_sf"/>
</dbReference>
<feature type="compositionally biased region" description="Basic and acidic residues" evidence="3">
    <location>
        <begin position="465"/>
        <end position="477"/>
    </location>
</feature>
<dbReference type="PRINTS" id="PR00053">
    <property type="entry name" value="FORKHEAD"/>
</dbReference>
<dbReference type="PROSITE" id="PS00657">
    <property type="entry name" value="FORK_HEAD_1"/>
    <property type="match status" value="1"/>
</dbReference>
<dbReference type="SUPFAM" id="SSF46785">
    <property type="entry name" value="Winged helix' DNA-binding domain"/>
    <property type="match status" value="1"/>
</dbReference>
<feature type="compositionally biased region" description="Low complexity" evidence="3">
    <location>
        <begin position="58"/>
        <end position="71"/>
    </location>
</feature>
<name>A0A9N8YXY5_9GLOM</name>
<comment type="subcellular location">
    <subcellularLocation>
        <location evidence="2">Nucleus</location>
    </subcellularLocation>
</comment>
<feature type="domain" description="Fork-head" evidence="4">
    <location>
        <begin position="223"/>
        <end position="341"/>
    </location>
</feature>
<keyword evidence="6" id="KW-1185">Reference proteome</keyword>
<feature type="compositionally biased region" description="Polar residues" evidence="3">
    <location>
        <begin position="76"/>
        <end position="108"/>
    </location>
</feature>
<feature type="compositionally biased region" description="Low complexity" evidence="3">
    <location>
        <begin position="296"/>
        <end position="309"/>
    </location>
</feature>
<dbReference type="Gene3D" id="1.10.10.10">
    <property type="entry name" value="Winged helix-like DNA-binding domain superfamily/Winged helix DNA-binding domain"/>
    <property type="match status" value="1"/>
</dbReference>
<feature type="DNA-binding region" description="Fork-head" evidence="2">
    <location>
        <begin position="223"/>
        <end position="341"/>
    </location>
</feature>